<reference evidence="9 10" key="1">
    <citation type="submission" date="2020-03" db="EMBL/GenBank/DDBJ databases">
        <title>Whole genome shotgun sequence of Phytohabitans rumicis NBRC 108638.</title>
        <authorList>
            <person name="Komaki H."/>
            <person name="Tamura T."/>
        </authorList>
    </citation>
    <scope>NUCLEOTIDE SEQUENCE [LARGE SCALE GENOMIC DNA]</scope>
    <source>
        <strain evidence="9 10">NBRC 108638</strain>
    </source>
</reference>
<dbReference type="GO" id="GO:0042838">
    <property type="term" value="P:D-glucarate catabolic process"/>
    <property type="evidence" value="ECO:0007669"/>
    <property type="project" value="UniProtKB-UniRule"/>
</dbReference>
<keyword evidence="4 5" id="KW-0456">Lyase</keyword>
<evidence type="ECO:0000256" key="2">
    <source>
        <dbReference type="ARBA" id="ARBA00004983"/>
    </source>
</evidence>
<evidence type="ECO:0000256" key="3">
    <source>
        <dbReference type="ARBA" id="ARBA00007592"/>
    </source>
</evidence>
<dbReference type="GO" id="GO:0008840">
    <property type="term" value="F:4-hydroxy-tetrahydrodipicolinate synthase activity"/>
    <property type="evidence" value="ECO:0007669"/>
    <property type="project" value="TreeGrafter"/>
</dbReference>
<accession>A0A6V8LIW1</accession>
<comment type="similarity">
    <text evidence="3 5 6">Belongs to the DapA family.</text>
</comment>
<feature type="active site" description="Schiff-base intermediate with substrate" evidence="7">
    <location>
        <position position="152"/>
    </location>
</feature>
<dbReference type="InterPro" id="IPR013785">
    <property type="entry name" value="Aldolase_TIM"/>
</dbReference>
<dbReference type="AlphaFoldDB" id="A0A6V8LIW1"/>
<dbReference type="EMBL" id="BLPG01000002">
    <property type="protein sequence ID" value="GFJ96144.1"/>
    <property type="molecule type" value="Genomic_DNA"/>
</dbReference>
<proteinExistence type="inferred from homology"/>
<dbReference type="UniPathway" id="UPA00564">
    <property type="reaction ID" value="UER00628"/>
</dbReference>
<comment type="caution">
    <text evidence="9">The sequence shown here is derived from an EMBL/GenBank/DDBJ whole genome shotgun (WGS) entry which is preliminary data.</text>
</comment>
<evidence type="ECO:0000256" key="5">
    <source>
        <dbReference type="HAMAP-Rule" id="MF_00694"/>
    </source>
</evidence>
<keyword evidence="10" id="KW-1185">Reference proteome</keyword>
<sequence length="302" mass="31338">MSFPLTPFTADDRVNLEVFAEHVERQIAAGPAGLFVACGTGEFSALSVPEYHDVVGTAVRVAAGRLPVFAGAGGGPRVAREFAAAAAVAGADGLLLLPPYLVTSTAQGLVNHIRYVAAGAPLPLVVYQRANAVLTPAAAVQLLDIDQVVGIKDGRGDVDAMLRLVTAIRASGHPRAEDFGFLNGLPTAEMSVAAYEAIGVDSYSSAVLCFAPDIATAFYRAYRAGDRRTTNALLAEFYLPLVELRDRVPGYAVALVKAGARLSGLDVGPVRPPLVDTTPAHEEALAAILARGRAALSLVGVP</sequence>
<comment type="catalytic activity">
    <reaction evidence="1 5">
        <text>5-dehydro-4-deoxy-D-glucarate + H(+) = 2,5-dioxopentanoate + CO2 + H2O</text>
        <dbReference type="Rhea" id="RHEA:24608"/>
        <dbReference type="ChEBI" id="CHEBI:15377"/>
        <dbReference type="ChEBI" id="CHEBI:15378"/>
        <dbReference type="ChEBI" id="CHEBI:16526"/>
        <dbReference type="ChEBI" id="CHEBI:42819"/>
        <dbReference type="ChEBI" id="CHEBI:58136"/>
        <dbReference type="EC" id="4.2.1.41"/>
    </reaction>
</comment>
<feature type="active site" description="Proton donor/acceptor" evidence="7">
    <location>
        <position position="127"/>
    </location>
</feature>
<dbReference type="GO" id="GO:0047448">
    <property type="term" value="F:5-dehydro-4-deoxyglucarate dehydratase activity"/>
    <property type="evidence" value="ECO:0007669"/>
    <property type="project" value="UniProtKB-UniRule"/>
</dbReference>
<dbReference type="SUPFAM" id="SSF51569">
    <property type="entry name" value="Aldolase"/>
    <property type="match status" value="1"/>
</dbReference>
<organism evidence="9 10">
    <name type="scientific">Phytohabitans rumicis</name>
    <dbReference type="NCBI Taxonomy" id="1076125"/>
    <lineage>
        <taxon>Bacteria</taxon>
        <taxon>Bacillati</taxon>
        <taxon>Actinomycetota</taxon>
        <taxon>Actinomycetes</taxon>
        <taxon>Micromonosporales</taxon>
        <taxon>Micromonosporaceae</taxon>
    </lineage>
</organism>
<dbReference type="Gene3D" id="3.20.20.70">
    <property type="entry name" value="Aldolase class I"/>
    <property type="match status" value="1"/>
</dbReference>
<name>A0A6V8LIW1_9ACTN</name>
<dbReference type="InterPro" id="IPR002220">
    <property type="entry name" value="DapA-like"/>
</dbReference>
<dbReference type="SMART" id="SM01130">
    <property type="entry name" value="DHDPS"/>
    <property type="match status" value="1"/>
</dbReference>
<protein>
    <recommendedName>
        <fullName evidence="5">Probable 5-dehydro-4-deoxyglucarate dehydratase</fullName>
        <ecNumber evidence="5">4.2.1.41</ecNumber>
    </recommendedName>
    <alternativeName>
        <fullName evidence="5">5-keto-4-deoxy-glucarate dehydratase</fullName>
        <shortName evidence="5">KDGDH</shortName>
    </alternativeName>
</protein>
<dbReference type="EC" id="4.2.1.41" evidence="5"/>
<evidence type="ECO:0000256" key="4">
    <source>
        <dbReference type="ARBA" id="ARBA00023239"/>
    </source>
</evidence>
<feature type="binding site" evidence="8">
    <location>
        <position position="40"/>
    </location>
    <ligand>
        <name>pyruvate</name>
        <dbReference type="ChEBI" id="CHEBI:15361"/>
    </ligand>
</feature>
<dbReference type="InterPro" id="IPR017655">
    <property type="entry name" value="Dehydro-deoxyglucarate_dehyd"/>
</dbReference>
<dbReference type="HAMAP" id="MF_00694">
    <property type="entry name" value="KDGDH"/>
    <property type="match status" value="1"/>
</dbReference>
<evidence type="ECO:0000313" key="10">
    <source>
        <dbReference type="Proteomes" id="UP000482960"/>
    </source>
</evidence>
<dbReference type="PANTHER" id="PTHR12128">
    <property type="entry name" value="DIHYDRODIPICOLINATE SYNTHASE"/>
    <property type="match status" value="1"/>
</dbReference>
<evidence type="ECO:0000256" key="7">
    <source>
        <dbReference type="PIRSR" id="PIRSR001365-1"/>
    </source>
</evidence>
<dbReference type="Proteomes" id="UP000482960">
    <property type="component" value="Unassembled WGS sequence"/>
</dbReference>
<dbReference type="NCBIfam" id="NF002958">
    <property type="entry name" value="PRK03620.1"/>
    <property type="match status" value="1"/>
</dbReference>
<dbReference type="Pfam" id="PF00701">
    <property type="entry name" value="DHDPS"/>
    <property type="match status" value="1"/>
</dbReference>
<evidence type="ECO:0000256" key="6">
    <source>
        <dbReference type="PIRNR" id="PIRNR001365"/>
    </source>
</evidence>
<gene>
    <name evidence="9" type="ORF">Prum_097860</name>
</gene>
<reference evidence="9 10" key="2">
    <citation type="submission" date="2020-03" db="EMBL/GenBank/DDBJ databases">
        <authorList>
            <person name="Ichikawa N."/>
            <person name="Kimura A."/>
            <person name="Kitahashi Y."/>
            <person name="Uohara A."/>
        </authorList>
    </citation>
    <scope>NUCLEOTIDE SEQUENCE [LARGE SCALE GENOMIC DNA]</scope>
    <source>
        <strain evidence="9 10">NBRC 108638</strain>
    </source>
</reference>
<dbReference type="PIRSF" id="PIRSF001365">
    <property type="entry name" value="DHDPS"/>
    <property type="match status" value="1"/>
</dbReference>
<evidence type="ECO:0000256" key="8">
    <source>
        <dbReference type="PIRSR" id="PIRSR001365-2"/>
    </source>
</evidence>
<dbReference type="PANTHER" id="PTHR12128:SF19">
    <property type="entry name" value="5-DEHYDRO-4-DEOXYGLUCARATE DEHYDRATASE 2-RELATED"/>
    <property type="match status" value="1"/>
</dbReference>
<comment type="pathway">
    <text evidence="2 5">Carbohydrate acid metabolism; D-glucarate degradation; 2,5-dioxopentanoate from D-glucarate: step 2/2.</text>
</comment>
<evidence type="ECO:0000313" key="9">
    <source>
        <dbReference type="EMBL" id="GFJ96144.1"/>
    </source>
</evidence>
<evidence type="ECO:0000256" key="1">
    <source>
        <dbReference type="ARBA" id="ARBA00001446"/>
    </source>
</evidence>